<accession>A0A5J9W216</accession>
<comment type="caution">
    <text evidence="1">The sequence shown here is derived from an EMBL/GenBank/DDBJ whole genome shotgun (WGS) entry which is preliminary data.</text>
</comment>
<dbReference type="OrthoDB" id="438440at2759"/>
<dbReference type="Proteomes" id="UP000324897">
    <property type="component" value="Unassembled WGS sequence"/>
</dbReference>
<sequence>MEYGGLPFDPYEVLPATIFKKVLLHRLKAGGCVKGAALLDVRCANLQHECVPLDGPKAMHQLAEILCQCASAEAHSIVRHKGTKWFLPFFRGAISVRQWLIAATGAEIPFHHFVVQEYRDSNSVVGYAHCEMVVAAR</sequence>
<dbReference type="AlphaFoldDB" id="A0A5J9W216"/>
<keyword evidence="2" id="KW-1185">Reference proteome</keyword>
<dbReference type="EMBL" id="RWGY01000005">
    <property type="protein sequence ID" value="TVU42001.1"/>
    <property type="molecule type" value="Genomic_DNA"/>
</dbReference>
<evidence type="ECO:0000313" key="1">
    <source>
        <dbReference type="EMBL" id="TVU42001.1"/>
    </source>
</evidence>
<proteinExistence type="predicted"/>
<evidence type="ECO:0000313" key="2">
    <source>
        <dbReference type="Proteomes" id="UP000324897"/>
    </source>
</evidence>
<protein>
    <submittedName>
        <fullName evidence="1">Uncharacterized protein</fullName>
    </submittedName>
</protein>
<gene>
    <name evidence="1" type="ORF">EJB05_08382</name>
</gene>
<dbReference type="PANTHER" id="PTHR46023">
    <property type="entry name" value="LIPASE CLASS 3 PROTEIN-LIKE"/>
    <property type="match status" value="1"/>
</dbReference>
<reference evidence="1 2" key="1">
    <citation type="journal article" date="2019" name="Sci. Rep.">
        <title>A high-quality genome of Eragrostis curvula grass provides insights into Poaceae evolution and supports new strategies to enhance forage quality.</title>
        <authorList>
            <person name="Carballo J."/>
            <person name="Santos B.A.C.M."/>
            <person name="Zappacosta D."/>
            <person name="Garbus I."/>
            <person name="Selva J.P."/>
            <person name="Gallo C.A."/>
            <person name="Diaz A."/>
            <person name="Albertini E."/>
            <person name="Caccamo M."/>
            <person name="Echenique V."/>
        </authorList>
    </citation>
    <scope>NUCLEOTIDE SEQUENCE [LARGE SCALE GENOMIC DNA]</scope>
    <source>
        <strain evidence="2">cv. Victoria</strain>
        <tissue evidence="1">Leaf</tissue>
    </source>
</reference>
<dbReference type="Gramene" id="TVU42001">
    <property type="protein sequence ID" value="TVU42001"/>
    <property type="gene ID" value="EJB05_08382"/>
</dbReference>
<name>A0A5J9W216_9POAL</name>
<organism evidence="1 2">
    <name type="scientific">Eragrostis curvula</name>
    <name type="common">weeping love grass</name>
    <dbReference type="NCBI Taxonomy" id="38414"/>
    <lineage>
        <taxon>Eukaryota</taxon>
        <taxon>Viridiplantae</taxon>
        <taxon>Streptophyta</taxon>
        <taxon>Embryophyta</taxon>
        <taxon>Tracheophyta</taxon>
        <taxon>Spermatophyta</taxon>
        <taxon>Magnoliopsida</taxon>
        <taxon>Liliopsida</taxon>
        <taxon>Poales</taxon>
        <taxon>Poaceae</taxon>
        <taxon>PACMAD clade</taxon>
        <taxon>Chloridoideae</taxon>
        <taxon>Eragrostideae</taxon>
        <taxon>Eragrostidinae</taxon>
        <taxon>Eragrostis</taxon>
    </lineage>
</organism>
<dbReference type="PANTHER" id="PTHR46023:SF1">
    <property type="entry name" value="OS12G0554500 PROTEIN"/>
    <property type="match status" value="1"/>
</dbReference>